<evidence type="ECO:0000256" key="5">
    <source>
        <dbReference type="ARBA" id="ARBA00022801"/>
    </source>
</evidence>
<evidence type="ECO:0000313" key="10">
    <source>
        <dbReference type="EMBL" id="MCR6096305.1"/>
    </source>
</evidence>
<comment type="function">
    <text evidence="8">SbcCD cleaves DNA hairpin structures. These structures can inhibit DNA replication and are intermediates in certain DNA recombination reactions. The complex acts as a 3'-&gt;5' double strand exonuclease that can open hairpins. It also has a 5' single-strand endonuclease activity.</text>
</comment>
<dbReference type="PANTHER" id="PTHR30337:SF0">
    <property type="entry name" value="NUCLEASE SBCCD SUBUNIT D"/>
    <property type="match status" value="1"/>
</dbReference>
<sequence length="389" mass="43809">MRLLHTADWHIGRTIEGRDRLPEHEAFFDELIQITKDESIDAVLMAGDVFDSVNPPAKGEELFYESMARLADGGNIPIIIIAGNHDHPERLSAARTLLRKQEIYIQGYPTLTPLRVPVRHKDTYLNIAALPYPSESRLKESFSHEEDELVHRDAYDAKIHHLFNTLTRSFSSDEIAIAMSHLFVAGGSGTDSERPIEVGGAYTVRATQLPDNVQYTALGHLHRPQNIKHAKAPARYAGSPLAFSFSETGYAKSVSIIDVEPGKTATINEVHLSAGKPLVKWHAEEGLSEVHQWMAEKKDANAWIELEVHVTDSLTMEEIYEIKKSYPGILTVRPIFPEFEYEYTVNRKHVPIEELFSQFYKRQTGGAMPDEAVTRLFLELLNEEGGEPS</sequence>
<keyword evidence="8" id="KW-0235">DNA replication</keyword>
<dbReference type="GO" id="GO:0006310">
    <property type="term" value="P:DNA recombination"/>
    <property type="evidence" value="ECO:0007669"/>
    <property type="project" value="UniProtKB-KW"/>
</dbReference>
<feature type="domain" description="Calcineurin-like phosphoesterase" evidence="9">
    <location>
        <begin position="1"/>
        <end position="224"/>
    </location>
</feature>
<keyword evidence="11" id="KW-1185">Reference proteome</keyword>
<evidence type="ECO:0000259" key="9">
    <source>
        <dbReference type="Pfam" id="PF00149"/>
    </source>
</evidence>
<evidence type="ECO:0000256" key="2">
    <source>
        <dbReference type="ARBA" id="ARBA00011322"/>
    </source>
</evidence>
<keyword evidence="8" id="KW-0255">Endonuclease</keyword>
<dbReference type="EMBL" id="JABXYM010000001">
    <property type="protein sequence ID" value="MCR6096305.1"/>
    <property type="molecule type" value="Genomic_DNA"/>
</dbReference>
<dbReference type="PANTHER" id="PTHR30337">
    <property type="entry name" value="COMPONENT OF ATP-DEPENDENT DSDNA EXONUCLEASE"/>
    <property type="match status" value="1"/>
</dbReference>
<keyword evidence="6 8" id="KW-0269">Exonuclease</keyword>
<keyword evidence="4 8" id="KW-0540">Nuclease</keyword>
<protein>
    <recommendedName>
        <fullName evidence="3 8">Nuclease SbcCD subunit D</fullName>
    </recommendedName>
</protein>
<dbReference type="GO" id="GO:0006260">
    <property type="term" value="P:DNA replication"/>
    <property type="evidence" value="ECO:0007669"/>
    <property type="project" value="UniProtKB-KW"/>
</dbReference>
<dbReference type="Proteomes" id="UP001057753">
    <property type="component" value="Unassembled WGS sequence"/>
</dbReference>
<reference evidence="10" key="1">
    <citation type="submission" date="2020-06" db="EMBL/GenBank/DDBJ databases">
        <title>Insight into the genomes of haloalkaliphilic bacilli from Kenyan soda lakes.</title>
        <authorList>
            <person name="Mwirichia R."/>
            <person name="Villamizar G.C."/>
            <person name="Poehlein A."/>
            <person name="Mugweru J."/>
            <person name="Kipnyargis A."/>
            <person name="Kiplimo D."/>
            <person name="Orwa P."/>
            <person name="Daniel R."/>
        </authorList>
    </citation>
    <scope>NUCLEOTIDE SEQUENCE</scope>
    <source>
        <strain evidence="10">B1096_S55</strain>
    </source>
</reference>
<dbReference type="Pfam" id="PF00149">
    <property type="entry name" value="Metallophos"/>
    <property type="match status" value="1"/>
</dbReference>
<dbReference type="CDD" id="cd00840">
    <property type="entry name" value="MPP_Mre11_N"/>
    <property type="match status" value="1"/>
</dbReference>
<proteinExistence type="inferred from homology"/>
<evidence type="ECO:0000256" key="6">
    <source>
        <dbReference type="ARBA" id="ARBA00022839"/>
    </source>
</evidence>
<dbReference type="AlphaFoldDB" id="A0A9Q4B195"/>
<comment type="subunit">
    <text evidence="2 8">Heterodimer of SbcC and SbcD.</text>
</comment>
<evidence type="ECO:0000256" key="7">
    <source>
        <dbReference type="ARBA" id="ARBA00023172"/>
    </source>
</evidence>
<name>A0A9Q4B195_SALAG</name>
<dbReference type="InterPro" id="IPR050535">
    <property type="entry name" value="DNA_Repair-Maintenance_Comp"/>
</dbReference>
<dbReference type="SUPFAM" id="SSF56300">
    <property type="entry name" value="Metallo-dependent phosphatases"/>
    <property type="match status" value="1"/>
</dbReference>
<dbReference type="GO" id="GO:0008408">
    <property type="term" value="F:3'-5' exonuclease activity"/>
    <property type="evidence" value="ECO:0007669"/>
    <property type="project" value="InterPro"/>
</dbReference>
<dbReference type="InterPro" id="IPR004843">
    <property type="entry name" value="Calcineurin-like_PHP"/>
</dbReference>
<evidence type="ECO:0000256" key="3">
    <source>
        <dbReference type="ARBA" id="ARBA00013365"/>
    </source>
</evidence>
<evidence type="ECO:0000256" key="4">
    <source>
        <dbReference type="ARBA" id="ARBA00022722"/>
    </source>
</evidence>
<dbReference type="InterPro" id="IPR004593">
    <property type="entry name" value="SbcD"/>
</dbReference>
<evidence type="ECO:0000256" key="1">
    <source>
        <dbReference type="ARBA" id="ARBA00010555"/>
    </source>
</evidence>
<comment type="caution">
    <text evidence="10">The sequence shown here is derived from an EMBL/GenBank/DDBJ whole genome shotgun (WGS) entry which is preliminary data.</text>
</comment>
<dbReference type="Gene3D" id="3.60.21.10">
    <property type="match status" value="1"/>
</dbReference>
<keyword evidence="7 8" id="KW-0233">DNA recombination</keyword>
<dbReference type="GO" id="GO:0004519">
    <property type="term" value="F:endonuclease activity"/>
    <property type="evidence" value="ECO:0007669"/>
    <property type="project" value="UniProtKB-KW"/>
</dbReference>
<dbReference type="RefSeq" id="WP_257820941.1">
    <property type="nucleotide sequence ID" value="NZ_JABXYM010000001.1"/>
</dbReference>
<dbReference type="NCBIfam" id="TIGR00619">
    <property type="entry name" value="sbcd"/>
    <property type="match status" value="1"/>
</dbReference>
<dbReference type="InterPro" id="IPR041796">
    <property type="entry name" value="Mre11_N"/>
</dbReference>
<evidence type="ECO:0000313" key="11">
    <source>
        <dbReference type="Proteomes" id="UP001057753"/>
    </source>
</evidence>
<gene>
    <name evidence="8 10" type="primary">sbcD</name>
    <name evidence="10" type="ORF">HXA33_07055</name>
</gene>
<comment type="similarity">
    <text evidence="1 8">Belongs to the SbcD family.</text>
</comment>
<keyword evidence="5 8" id="KW-0378">Hydrolase</keyword>
<organism evidence="10 11">
    <name type="scientific">Salipaludibacillus agaradhaerens</name>
    <name type="common">Bacillus agaradhaerens</name>
    <dbReference type="NCBI Taxonomy" id="76935"/>
    <lineage>
        <taxon>Bacteria</taxon>
        <taxon>Bacillati</taxon>
        <taxon>Bacillota</taxon>
        <taxon>Bacilli</taxon>
        <taxon>Bacillales</taxon>
        <taxon>Bacillaceae</taxon>
    </lineage>
</organism>
<dbReference type="InterPro" id="IPR029052">
    <property type="entry name" value="Metallo-depent_PP-like"/>
</dbReference>
<evidence type="ECO:0000256" key="8">
    <source>
        <dbReference type="RuleBase" id="RU363069"/>
    </source>
</evidence>
<accession>A0A9Q4B195</accession>